<dbReference type="SMART" id="SM00090">
    <property type="entry name" value="RIO"/>
    <property type="match status" value="1"/>
</dbReference>
<comment type="similarity">
    <text evidence="3 21">Belongs to the protein kinase superfamily. RIO-type Ser/Thr kinase family.</text>
</comment>
<dbReference type="Gene3D" id="3.30.200.20">
    <property type="entry name" value="Phosphorylase Kinase, domain 1"/>
    <property type="match status" value="1"/>
</dbReference>
<dbReference type="GO" id="GO:0004674">
    <property type="term" value="F:protein serine/threonine kinase activity"/>
    <property type="evidence" value="ECO:0007669"/>
    <property type="project" value="UniProtKB-KW"/>
</dbReference>
<keyword evidence="14 21" id="KW-0067">ATP-binding</keyword>
<reference evidence="27" key="1">
    <citation type="submission" date="2021-05" db="EMBL/GenBank/DDBJ databases">
        <authorList>
            <person name="Alioto T."/>
            <person name="Alioto T."/>
            <person name="Gomez Garrido J."/>
        </authorList>
    </citation>
    <scope>NUCLEOTIDE SEQUENCE</scope>
</reference>
<dbReference type="GO" id="GO:0005524">
    <property type="term" value="F:ATP binding"/>
    <property type="evidence" value="ECO:0007669"/>
    <property type="project" value="UniProtKB-KW"/>
</dbReference>
<dbReference type="Pfam" id="PF01163">
    <property type="entry name" value="RIO1"/>
    <property type="match status" value="1"/>
</dbReference>
<dbReference type="InterPro" id="IPR011009">
    <property type="entry name" value="Kinase-like_dom_sf"/>
</dbReference>
<evidence type="ECO:0000256" key="16">
    <source>
        <dbReference type="ARBA" id="ARBA00047899"/>
    </source>
</evidence>
<dbReference type="EMBL" id="HBUF01358342">
    <property type="protein sequence ID" value="CAG6719140.1"/>
    <property type="molecule type" value="Transcribed_RNA"/>
</dbReference>
<keyword evidence="10" id="KW-0479">Metal-binding</keyword>
<evidence type="ECO:0000313" key="27">
    <source>
        <dbReference type="EMBL" id="CAG6606862.1"/>
    </source>
</evidence>
<keyword evidence="9 21" id="KW-0808">Transferase</keyword>
<accession>A0A8D8PL12</accession>
<evidence type="ECO:0000256" key="10">
    <source>
        <dbReference type="ARBA" id="ARBA00022723"/>
    </source>
</evidence>
<organism evidence="27">
    <name type="scientific">Cacopsylla melanoneura</name>
    <dbReference type="NCBI Taxonomy" id="428564"/>
    <lineage>
        <taxon>Eukaryota</taxon>
        <taxon>Metazoa</taxon>
        <taxon>Ecdysozoa</taxon>
        <taxon>Arthropoda</taxon>
        <taxon>Hexapoda</taxon>
        <taxon>Insecta</taxon>
        <taxon>Pterygota</taxon>
        <taxon>Neoptera</taxon>
        <taxon>Paraneoptera</taxon>
        <taxon>Hemiptera</taxon>
        <taxon>Sternorrhyncha</taxon>
        <taxon>Psylloidea</taxon>
        <taxon>Psyllidae</taxon>
        <taxon>Psyllinae</taxon>
        <taxon>Cacopsylla</taxon>
    </lineage>
</organism>
<dbReference type="FunFam" id="3.30.200.20:FF:000148">
    <property type="entry name" value="Serine/threonine-protein kinase RIO1"/>
    <property type="match status" value="1"/>
</dbReference>
<evidence type="ECO:0000259" key="26">
    <source>
        <dbReference type="SMART" id="SM00090"/>
    </source>
</evidence>
<evidence type="ECO:0000256" key="8">
    <source>
        <dbReference type="ARBA" id="ARBA00022527"/>
    </source>
</evidence>
<dbReference type="CDD" id="cd05147">
    <property type="entry name" value="RIO1_euk"/>
    <property type="match status" value="1"/>
</dbReference>
<feature type="compositionally biased region" description="Low complexity" evidence="25">
    <location>
        <begin position="130"/>
        <end position="145"/>
    </location>
</feature>
<keyword evidence="8 21" id="KW-0723">Serine/threonine-protein kinase</keyword>
<dbReference type="GO" id="GO:0005737">
    <property type="term" value="C:cytoplasm"/>
    <property type="evidence" value="ECO:0007669"/>
    <property type="project" value="UniProtKB-SubCell"/>
</dbReference>
<keyword evidence="6" id="KW-0963">Cytoplasm</keyword>
<evidence type="ECO:0000256" key="6">
    <source>
        <dbReference type="ARBA" id="ARBA00022490"/>
    </source>
</evidence>
<feature type="binding site" evidence="24">
    <location>
        <position position="414"/>
    </location>
    <ligand>
        <name>Mg(2+)</name>
        <dbReference type="ChEBI" id="CHEBI:18420"/>
    </ligand>
</feature>
<feature type="region of interest" description="Disordered" evidence="25">
    <location>
        <begin position="544"/>
        <end position="634"/>
    </location>
</feature>
<comment type="subunit">
    <text evidence="20">Associates with the precursor of the 40S ribosome subunit. Interacts (via its N-terminus) with PRMT5 (via its N-terminus). Interacts with WDR77. Found in a PRMT5 complex composed of PRMT5, WDR77 and RIOK1. Interacts (via its C-terminus) with NCL; this interaction targets NCL for PRTM5 methylation.</text>
</comment>
<evidence type="ECO:0000256" key="3">
    <source>
        <dbReference type="ARBA" id="ARBA00009196"/>
    </source>
</evidence>
<evidence type="ECO:0000256" key="15">
    <source>
        <dbReference type="ARBA" id="ARBA00022842"/>
    </source>
</evidence>
<evidence type="ECO:0000256" key="4">
    <source>
        <dbReference type="ARBA" id="ARBA00012513"/>
    </source>
</evidence>
<keyword evidence="12 21" id="KW-0418">Kinase</keyword>
<evidence type="ECO:0000256" key="19">
    <source>
        <dbReference type="ARBA" id="ARBA00057025"/>
    </source>
</evidence>
<dbReference type="EMBL" id="HBUF01005302">
    <property type="protein sequence ID" value="CAG6606859.1"/>
    <property type="molecule type" value="Transcribed_RNA"/>
</dbReference>
<dbReference type="GO" id="GO:0042254">
    <property type="term" value="P:ribosome biogenesis"/>
    <property type="evidence" value="ECO:0007669"/>
    <property type="project" value="UniProtKB-KW"/>
</dbReference>
<dbReference type="FunFam" id="1.10.510.10:FF:000232">
    <property type="entry name" value="Serine/threonine-protein kinase RIO1"/>
    <property type="match status" value="1"/>
</dbReference>
<dbReference type="EMBL" id="HBUF01005303">
    <property type="protein sequence ID" value="CAG6606862.1"/>
    <property type="molecule type" value="Transcribed_RNA"/>
</dbReference>
<comment type="cofactor">
    <cofactor evidence="1 24">
        <name>Mg(2+)</name>
        <dbReference type="ChEBI" id="CHEBI:18420"/>
    </cofactor>
</comment>
<dbReference type="GO" id="GO:0046872">
    <property type="term" value="F:metal ion binding"/>
    <property type="evidence" value="ECO:0007669"/>
    <property type="project" value="UniProtKB-KW"/>
</dbReference>
<feature type="region of interest" description="Disordered" evidence="25">
    <location>
        <begin position="99"/>
        <end position="163"/>
    </location>
</feature>
<evidence type="ECO:0000256" key="12">
    <source>
        <dbReference type="ARBA" id="ARBA00022777"/>
    </source>
</evidence>
<feature type="active site" description="4-aspartylphosphate intermediate" evidence="22">
    <location>
        <position position="414"/>
    </location>
</feature>
<evidence type="ECO:0000256" key="18">
    <source>
        <dbReference type="ARBA" id="ARBA00049360"/>
    </source>
</evidence>
<dbReference type="EC" id="2.7.11.1" evidence="4 21"/>
<feature type="compositionally biased region" description="Acidic residues" evidence="25">
    <location>
        <begin position="558"/>
        <end position="578"/>
    </location>
</feature>
<evidence type="ECO:0000256" key="13">
    <source>
        <dbReference type="ARBA" id="ARBA00022801"/>
    </source>
</evidence>
<keyword evidence="15" id="KW-0460">Magnesium</keyword>
<dbReference type="AlphaFoldDB" id="A0A8D8PL12"/>
<dbReference type="InterPro" id="IPR017407">
    <property type="entry name" value="Ser/Thr_kinase_Rio1"/>
</dbReference>
<feature type="compositionally biased region" description="Basic and acidic residues" evidence="25">
    <location>
        <begin position="590"/>
        <end position="611"/>
    </location>
</feature>
<dbReference type="PROSITE" id="PS01245">
    <property type="entry name" value="RIO1"/>
    <property type="match status" value="1"/>
</dbReference>
<dbReference type="GO" id="GO:0016787">
    <property type="term" value="F:hydrolase activity"/>
    <property type="evidence" value="ECO:0007669"/>
    <property type="project" value="UniProtKB-KW"/>
</dbReference>
<feature type="compositionally biased region" description="Acidic residues" evidence="25">
    <location>
        <begin position="111"/>
        <end position="129"/>
    </location>
</feature>
<evidence type="ECO:0000256" key="23">
    <source>
        <dbReference type="PIRSR" id="PIRSR038147-2"/>
    </source>
</evidence>
<evidence type="ECO:0000256" key="1">
    <source>
        <dbReference type="ARBA" id="ARBA00001946"/>
    </source>
</evidence>
<dbReference type="SUPFAM" id="SSF56112">
    <property type="entry name" value="Protein kinase-like (PK-like)"/>
    <property type="match status" value="1"/>
</dbReference>
<keyword evidence="11 21" id="KW-0547">Nucleotide-binding</keyword>
<comment type="catalytic activity">
    <reaction evidence="16 21">
        <text>L-threonyl-[protein] + ATP = O-phospho-L-threonyl-[protein] + ADP + H(+)</text>
        <dbReference type="Rhea" id="RHEA:46608"/>
        <dbReference type="Rhea" id="RHEA-COMP:11060"/>
        <dbReference type="Rhea" id="RHEA-COMP:11605"/>
        <dbReference type="ChEBI" id="CHEBI:15378"/>
        <dbReference type="ChEBI" id="CHEBI:30013"/>
        <dbReference type="ChEBI" id="CHEBI:30616"/>
        <dbReference type="ChEBI" id="CHEBI:61977"/>
        <dbReference type="ChEBI" id="CHEBI:456216"/>
        <dbReference type="EC" id="2.7.11.1"/>
    </reaction>
</comment>
<keyword evidence="13" id="KW-0378">Hydrolase</keyword>
<evidence type="ECO:0000256" key="2">
    <source>
        <dbReference type="ARBA" id="ARBA00004496"/>
    </source>
</evidence>
<evidence type="ECO:0000256" key="17">
    <source>
        <dbReference type="ARBA" id="ARBA00048679"/>
    </source>
</evidence>
<dbReference type="PANTHER" id="PTHR45723">
    <property type="entry name" value="SERINE/THREONINE-PROTEIN KINASE RIO1"/>
    <property type="match status" value="1"/>
</dbReference>
<feature type="active site" description="Proton acceptor" evidence="22">
    <location>
        <position position="397"/>
    </location>
</feature>
<comment type="catalytic activity">
    <reaction evidence="17 21">
        <text>L-seryl-[protein] + ATP = O-phospho-L-seryl-[protein] + ADP + H(+)</text>
        <dbReference type="Rhea" id="RHEA:17989"/>
        <dbReference type="Rhea" id="RHEA-COMP:9863"/>
        <dbReference type="Rhea" id="RHEA-COMP:11604"/>
        <dbReference type="ChEBI" id="CHEBI:15378"/>
        <dbReference type="ChEBI" id="CHEBI:29999"/>
        <dbReference type="ChEBI" id="CHEBI:30616"/>
        <dbReference type="ChEBI" id="CHEBI:83421"/>
        <dbReference type="ChEBI" id="CHEBI:456216"/>
        <dbReference type="EC" id="2.7.11.1"/>
    </reaction>
</comment>
<keyword evidence="7" id="KW-0690">Ribosome biogenesis</keyword>
<evidence type="ECO:0000256" key="9">
    <source>
        <dbReference type="ARBA" id="ARBA00022679"/>
    </source>
</evidence>
<dbReference type="Gene3D" id="1.10.510.10">
    <property type="entry name" value="Transferase(Phosphotransferase) domain 1"/>
    <property type="match status" value="1"/>
</dbReference>
<comment type="subcellular location">
    <subcellularLocation>
        <location evidence="2">Cytoplasm</location>
    </subcellularLocation>
</comment>
<dbReference type="PIRSF" id="PIRSF038147">
    <property type="entry name" value="Ser/Thr_PK_RIO1"/>
    <property type="match status" value="1"/>
</dbReference>
<evidence type="ECO:0000256" key="20">
    <source>
        <dbReference type="ARBA" id="ARBA00063876"/>
    </source>
</evidence>
<evidence type="ECO:0000256" key="7">
    <source>
        <dbReference type="ARBA" id="ARBA00022517"/>
    </source>
</evidence>
<evidence type="ECO:0000256" key="25">
    <source>
        <dbReference type="SAM" id="MobiDB-lite"/>
    </source>
</evidence>
<feature type="binding site" evidence="23">
    <location>
        <position position="353"/>
    </location>
    <ligand>
        <name>ATP</name>
        <dbReference type="ChEBI" id="CHEBI:30616"/>
    </ligand>
</feature>
<name>A0A8D8PL12_9HEMI</name>
<evidence type="ECO:0000256" key="14">
    <source>
        <dbReference type="ARBA" id="ARBA00022840"/>
    </source>
</evidence>
<feature type="binding site" evidence="24">
    <location>
        <position position="402"/>
    </location>
    <ligand>
        <name>Mg(2+)</name>
        <dbReference type="ChEBI" id="CHEBI:18420"/>
    </ligand>
</feature>
<dbReference type="InterPro" id="IPR051272">
    <property type="entry name" value="RIO-type_Ser/Thr_kinase"/>
</dbReference>
<feature type="binding site" evidence="23">
    <location>
        <position position="351"/>
    </location>
    <ligand>
        <name>ATP</name>
        <dbReference type="ChEBI" id="CHEBI:30616"/>
    </ligand>
</feature>
<evidence type="ECO:0000256" key="5">
    <source>
        <dbReference type="ARBA" id="ARBA00016038"/>
    </source>
</evidence>
<feature type="binding site" evidence="23">
    <location>
        <position position="281"/>
    </location>
    <ligand>
        <name>ATP</name>
        <dbReference type="ChEBI" id="CHEBI:30616"/>
    </ligand>
</feature>
<dbReference type="InterPro" id="IPR018935">
    <property type="entry name" value="RIO_kinase_CS"/>
</dbReference>
<evidence type="ECO:0000256" key="21">
    <source>
        <dbReference type="PIRNR" id="PIRNR038147"/>
    </source>
</evidence>
<sequence length="634" mass="72465">MLATMFSKTRTVDDILAGLSIEQFEPCDGDNNRPSESIAQPNQVVSKDNGINLSSIKENELDKIKTKAFTKPTWNKFIIESAKGQRNQKPDNEEDIEKIFKKFDPDYVTSSDEEEGEDSYEYSDDDEEYYQSTGGQGTNKQNGQTCKTKSAQSNTQTKSVDKVTNYQPNEKVLKKFLNKINVEKYEGPSSLPIHAKNALIECNKKADMDRIKTKDKHDRATAEQVMDPRTRMILFKLISRGMVGEVNGCISTGKEANVYHASPGDKYKVENPELEKEFAIKIYKTSILVFKDRDKYVNGEFRFRHGYCKKNPRKMVRTWAEKEMRNLTRMYSEGLNVPKPILLKSHVLLMTFLGQDGWPAAKLKDTPLSESAACKLYRECVVSMWRMYNKCHLVHADLSEYNMLVHNATLYLIDVAQSVEHDHPHALQFLRKDCDNVTDFFRKQGVAVMTVKQLFDFITDKSIEEAMVEDYLDKISAMTSQAEPLTNQEEVEAEVFKQAYIPQTLNEVIDFERDINLIKSGHAPSNTLIYQNIVGLKADLSGPKLMPELLDQPKDRGSEEEEEESSGEESEGSSEEGENGVSKFVNSSRPKGETAEMKKLRKQDVKQEKAEKRKTKIKKHVKKRKEKAKIQKSK</sequence>
<proteinExistence type="inferred from homology"/>
<dbReference type="InterPro" id="IPR000687">
    <property type="entry name" value="RIO_kinase"/>
</dbReference>
<protein>
    <recommendedName>
        <fullName evidence="5 21">Serine/threonine-protein kinase RIO1</fullName>
        <ecNumber evidence="4 21">2.7.11.1</ecNumber>
    </recommendedName>
</protein>
<evidence type="ECO:0000256" key="24">
    <source>
        <dbReference type="PIRSR" id="PIRSR038147-3"/>
    </source>
</evidence>
<dbReference type="InterPro" id="IPR018934">
    <property type="entry name" value="RIO_dom"/>
</dbReference>
<feature type="domain" description="RIO kinase" evidence="26">
    <location>
        <begin position="215"/>
        <end position="460"/>
    </location>
</feature>
<evidence type="ECO:0000256" key="11">
    <source>
        <dbReference type="ARBA" id="ARBA00022741"/>
    </source>
</evidence>
<feature type="compositionally biased region" description="Basic residues" evidence="25">
    <location>
        <begin position="612"/>
        <end position="634"/>
    </location>
</feature>
<comment type="catalytic activity">
    <reaction evidence="18">
        <text>ATP + H2O = ADP + phosphate + H(+)</text>
        <dbReference type="Rhea" id="RHEA:13065"/>
        <dbReference type="ChEBI" id="CHEBI:15377"/>
        <dbReference type="ChEBI" id="CHEBI:15378"/>
        <dbReference type="ChEBI" id="CHEBI:30616"/>
        <dbReference type="ChEBI" id="CHEBI:43474"/>
        <dbReference type="ChEBI" id="CHEBI:456216"/>
    </reaction>
</comment>
<comment type="function">
    <text evidence="19">Involved in the final steps of cytoplasmic maturation of the 40S ribosomal subunit. Involved in processing of 18S-E pre-rRNA to the mature 18S rRNA. Required for the recycling of NOB1 and PNO1 from the late 40S precursor. The association with the very late 40S subunit intermediate may involve a translation-like checkpoint point cycle preceeding the binding to the 60S ribosomal subunit. Despite the protein kinase domain is proposed to act predominantly as an ATPase. The catalytic activity regulates its dynamic association with the 40S subunit. In addition to its role in ribosomal biogenesis acts as an adapter protein by recruiting NCL/nucleolin the to PRMT5 complex for its symmetrical methylation.</text>
</comment>
<evidence type="ECO:0000256" key="22">
    <source>
        <dbReference type="PIRSR" id="PIRSR038147-1"/>
    </source>
</evidence>
<feature type="compositionally biased region" description="Polar residues" evidence="25">
    <location>
        <begin position="146"/>
        <end position="163"/>
    </location>
</feature>